<evidence type="ECO:0000259" key="12">
    <source>
        <dbReference type="SMART" id="SM00986"/>
    </source>
</evidence>
<dbReference type="Gene3D" id="3.40.470.10">
    <property type="entry name" value="Uracil-DNA glycosylase-like domain"/>
    <property type="match status" value="1"/>
</dbReference>
<dbReference type="GO" id="GO:0097510">
    <property type="term" value="P:base-excision repair, AP site formation via deaminated base removal"/>
    <property type="evidence" value="ECO:0007669"/>
    <property type="project" value="TreeGrafter"/>
</dbReference>
<name>A0A917B0H7_HALAA</name>
<dbReference type="HAMAP" id="MF_00148">
    <property type="entry name" value="UDG"/>
    <property type="match status" value="1"/>
</dbReference>
<dbReference type="NCBIfam" id="NF003592">
    <property type="entry name" value="PRK05254.1-5"/>
    <property type="match status" value="1"/>
</dbReference>
<evidence type="ECO:0000256" key="1">
    <source>
        <dbReference type="ARBA" id="ARBA00001400"/>
    </source>
</evidence>
<reference evidence="13" key="2">
    <citation type="submission" date="2020-09" db="EMBL/GenBank/DDBJ databases">
        <authorList>
            <person name="Sun Q."/>
            <person name="Zhou Y."/>
        </authorList>
    </citation>
    <scope>NUCLEOTIDE SEQUENCE</scope>
    <source>
        <strain evidence="13">CGMCC 1.12153</strain>
    </source>
</reference>
<dbReference type="SMART" id="SM00987">
    <property type="entry name" value="UreE_C"/>
    <property type="match status" value="1"/>
</dbReference>
<keyword evidence="7 9" id="KW-0378">Hydrolase</keyword>
<dbReference type="GO" id="GO:0005737">
    <property type="term" value="C:cytoplasm"/>
    <property type="evidence" value="ECO:0007669"/>
    <property type="project" value="UniProtKB-SubCell"/>
</dbReference>
<evidence type="ECO:0000313" key="13">
    <source>
        <dbReference type="EMBL" id="GGF09874.1"/>
    </source>
</evidence>
<evidence type="ECO:0000256" key="10">
    <source>
        <dbReference type="PROSITE-ProRule" id="PRU10072"/>
    </source>
</evidence>
<protein>
    <recommendedName>
        <fullName evidence="5 9">Uracil-DNA glycosylase</fullName>
        <shortName evidence="9">UDG</shortName>
        <ecNumber evidence="4 9">3.2.2.27</ecNumber>
    </recommendedName>
</protein>
<evidence type="ECO:0000256" key="7">
    <source>
        <dbReference type="ARBA" id="ARBA00022801"/>
    </source>
</evidence>
<dbReference type="EC" id="3.2.2.27" evidence="4 9"/>
<dbReference type="GO" id="GO:0004844">
    <property type="term" value="F:uracil DNA N-glycosylase activity"/>
    <property type="evidence" value="ECO:0007669"/>
    <property type="project" value="UniProtKB-UniRule"/>
</dbReference>
<evidence type="ECO:0000256" key="5">
    <source>
        <dbReference type="ARBA" id="ARBA00018429"/>
    </source>
</evidence>
<dbReference type="InterPro" id="IPR018085">
    <property type="entry name" value="Ura-DNA_Glyclase_AS"/>
</dbReference>
<evidence type="ECO:0000256" key="6">
    <source>
        <dbReference type="ARBA" id="ARBA00022763"/>
    </source>
</evidence>
<dbReference type="CDD" id="cd10027">
    <property type="entry name" value="UDG-F1-like"/>
    <property type="match status" value="1"/>
</dbReference>
<proteinExistence type="inferred from homology"/>
<sequence>MIRLSVFINDWADVLGSELEKDYYTNLREYLKKEYGTHRVFPNMYDIFAAFQRTSYENTKVVILGQDPYHEEGQAHGYSFSVPKGVKVPPSLKNIYKELQEDMGVEPPNHGNLEAWADEGVLLLNNVLTVRAHEAHSHKGAGWEKLTDRVIELLNQRERPLVFILWGRPAQKKAASVDQDKHCIIQSPHPSPLSAYRGFFGSRPFSRANEFLEEVKEKPIDWSSINK</sequence>
<evidence type="ECO:0000256" key="2">
    <source>
        <dbReference type="ARBA" id="ARBA00002631"/>
    </source>
</evidence>
<organism evidence="13 14">
    <name type="scientific">Halobacillus andaensis</name>
    <dbReference type="NCBI Taxonomy" id="1176239"/>
    <lineage>
        <taxon>Bacteria</taxon>
        <taxon>Bacillati</taxon>
        <taxon>Bacillota</taxon>
        <taxon>Bacilli</taxon>
        <taxon>Bacillales</taxon>
        <taxon>Bacillaceae</taxon>
        <taxon>Halobacillus</taxon>
    </lineage>
</organism>
<evidence type="ECO:0000313" key="14">
    <source>
        <dbReference type="Proteomes" id="UP000660110"/>
    </source>
</evidence>
<dbReference type="InterPro" id="IPR036895">
    <property type="entry name" value="Uracil-DNA_glycosylase-like_sf"/>
</dbReference>
<dbReference type="InterPro" id="IPR002043">
    <property type="entry name" value="UDG_fam1"/>
</dbReference>
<reference evidence="13" key="1">
    <citation type="journal article" date="2014" name="Int. J. Syst. Evol. Microbiol.">
        <title>Complete genome sequence of Corynebacterium casei LMG S-19264T (=DSM 44701T), isolated from a smear-ripened cheese.</title>
        <authorList>
            <consortium name="US DOE Joint Genome Institute (JGI-PGF)"/>
            <person name="Walter F."/>
            <person name="Albersmeier A."/>
            <person name="Kalinowski J."/>
            <person name="Ruckert C."/>
        </authorList>
    </citation>
    <scope>NUCLEOTIDE SEQUENCE</scope>
    <source>
        <strain evidence="13">CGMCC 1.12153</strain>
    </source>
</reference>
<dbReference type="NCBIfam" id="TIGR00628">
    <property type="entry name" value="ung"/>
    <property type="match status" value="1"/>
</dbReference>
<feature type="domain" description="Uracil-DNA glycosylase-like" evidence="12">
    <location>
        <begin position="52"/>
        <end position="212"/>
    </location>
</feature>
<dbReference type="NCBIfam" id="NF003588">
    <property type="entry name" value="PRK05254.1-1"/>
    <property type="match status" value="1"/>
</dbReference>
<evidence type="ECO:0000256" key="11">
    <source>
        <dbReference type="RuleBase" id="RU003780"/>
    </source>
</evidence>
<evidence type="ECO:0000256" key="8">
    <source>
        <dbReference type="ARBA" id="ARBA00023204"/>
    </source>
</evidence>
<dbReference type="EMBL" id="BMEL01000001">
    <property type="protein sequence ID" value="GGF09874.1"/>
    <property type="molecule type" value="Genomic_DNA"/>
</dbReference>
<dbReference type="NCBIfam" id="NF003589">
    <property type="entry name" value="PRK05254.1-2"/>
    <property type="match status" value="1"/>
</dbReference>
<evidence type="ECO:0000256" key="3">
    <source>
        <dbReference type="ARBA" id="ARBA00008184"/>
    </source>
</evidence>
<comment type="function">
    <text evidence="2 9 11">Excises uracil residues from the DNA which can arise as a result of misincorporation of dUMP residues by DNA polymerase or due to deamination of cytosine.</text>
</comment>
<dbReference type="NCBIfam" id="NF003591">
    <property type="entry name" value="PRK05254.1-4"/>
    <property type="match status" value="1"/>
</dbReference>
<keyword evidence="14" id="KW-1185">Reference proteome</keyword>
<evidence type="ECO:0000256" key="4">
    <source>
        <dbReference type="ARBA" id="ARBA00012030"/>
    </source>
</evidence>
<dbReference type="PROSITE" id="PS00130">
    <property type="entry name" value="U_DNA_GLYCOSYLASE"/>
    <property type="match status" value="1"/>
</dbReference>
<dbReference type="SUPFAM" id="SSF52141">
    <property type="entry name" value="Uracil-DNA glycosylase-like"/>
    <property type="match status" value="1"/>
</dbReference>
<comment type="similarity">
    <text evidence="3 9 11">Belongs to the uracil-DNA glycosylase (UDG) superfamily. UNG family.</text>
</comment>
<dbReference type="Pfam" id="PF03167">
    <property type="entry name" value="UDG"/>
    <property type="match status" value="1"/>
</dbReference>
<dbReference type="InterPro" id="IPR005122">
    <property type="entry name" value="Uracil-DNA_glycosylase-like"/>
</dbReference>
<keyword evidence="6 9" id="KW-0227">DNA damage</keyword>
<accession>A0A917B0H7</accession>
<dbReference type="PANTHER" id="PTHR11264">
    <property type="entry name" value="URACIL-DNA GLYCOSYLASE"/>
    <property type="match status" value="1"/>
</dbReference>
<dbReference type="SMART" id="SM00986">
    <property type="entry name" value="UDG"/>
    <property type="match status" value="1"/>
</dbReference>
<feature type="active site" description="Proton acceptor" evidence="9 10">
    <location>
        <position position="67"/>
    </location>
</feature>
<keyword evidence="8 9" id="KW-0234">DNA repair</keyword>
<gene>
    <name evidence="9 13" type="primary">ung</name>
    <name evidence="13" type="ORF">GCM10010954_05450</name>
</gene>
<evidence type="ECO:0000256" key="9">
    <source>
        <dbReference type="HAMAP-Rule" id="MF_00148"/>
    </source>
</evidence>
<dbReference type="FunFam" id="3.40.470.10:FF:000001">
    <property type="entry name" value="Uracil-DNA glycosylase"/>
    <property type="match status" value="1"/>
</dbReference>
<dbReference type="PANTHER" id="PTHR11264:SF0">
    <property type="entry name" value="URACIL-DNA GLYCOSYLASE"/>
    <property type="match status" value="1"/>
</dbReference>
<comment type="subcellular location">
    <subcellularLocation>
        <location evidence="9">Cytoplasm</location>
    </subcellularLocation>
</comment>
<keyword evidence="9" id="KW-0963">Cytoplasm</keyword>
<comment type="caution">
    <text evidence="13">The sequence shown here is derived from an EMBL/GenBank/DDBJ whole genome shotgun (WGS) entry which is preliminary data.</text>
</comment>
<dbReference type="Proteomes" id="UP000660110">
    <property type="component" value="Unassembled WGS sequence"/>
</dbReference>
<comment type="catalytic activity">
    <reaction evidence="1 9 11">
        <text>Hydrolyzes single-stranded DNA or mismatched double-stranded DNA and polynucleotides, releasing free uracil.</text>
        <dbReference type="EC" id="3.2.2.27"/>
    </reaction>
</comment>
<dbReference type="AlphaFoldDB" id="A0A917B0H7"/>